<evidence type="ECO:0000313" key="4">
    <source>
        <dbReference type="EMBL" id="PST82397.1"/>
    </source>
</evidence>
<dbReference type="OrthoDB" id="677887at2"/>
<feature type="domain" description="Response regulatory" evidence="3">
    <location>
        <begin position="5"/>
        <end position="120"/>
    </location>
</feature>
<dbReference type="PROSITE" id="PS50110">
    <property type="entry name" value="RESPONSE_REGULATORY"/>
    <property type="match status" value="1"/>
</dbReference>
<dbReference type="SUPFAM" id="SSF52172">
    <property type="entry name" value="CheY-like"/>
    <property type="match status" value="1"/>
</dbReference>
<dbReference type="GO" id="GO:0000160">
    <property type="term" value="P:phosphorelay signal transduction system"/>
    <property type="evidence" value="ECO:0007669"/>
    <property type="project" value="InterPro"/>
</dbReference>
<dbReference type="AlphaFoldDB" id="A0A2T3HIZ0"/>
<keyword evidence="5" id="KW-1185">Reference proteome</keyword>
<dbReference type="PANTHER" id="PTHR44591:SF3">
    <property type="entry name" value="RESPONSE REGULATORY DOMAIN-CONTAINING PROTEIN"/>
    <property type="match status" value="1"/>
</dbReference>
<accession>A0A2T3HIZ0</accession>
<dbReference type="SMART" id="SM00448">
    <property type="entry name" value="REC"/>
    <property type="match status" value="1"/>
</dbReference>
<gene>
    <name evidence="4" type="ORF">C7T94_16610</name>
</gene>
<dbReference type="InterPro" id="IPR011006">
    <property type="entry name" value="CheY-like_superfamily"/>
</dbReference>
<name>A0A2T3HIZ0_9SPHI</name>
<feature type="modified residue" description="4-aspartylphosphate" evidence="2">
    <location>
        <position position="54"/>
    </location>
</feature>
<dbReference type="PANTHER" id="PTHR44591">
    <property type="entry name" value="STRESS RESPONSE REGULATOR PROTEIN 1"/>
    <property type="match status" value="1"/>
</dbReference>
<dbReference type="EMBL" id="PYLS01000006">
    <property type="protein sequence ID" value="PST82397.1"/>
    <property type="molecule type" value="Genomic_DNA"/>
</dbReference>
<dbReference type="Proteomes" id="UP000240912">
    <property type="component" value="Unassembled WGS sequence"/>
</dbReference>
<protein>
    <submittedName>
        <fullName evidence="4">Response regulator</fullName>
    </submittedName>
</protein>
<dbReference type="Gene3D" id="3.40.50.2300">
    <property type="match status" value="1"/>
</dbReference>
<dbReference type="InterPro" id="IPR001789">
    <property type="entry name" value="Sig_transdc_resp-reg_receiver"/>
</dbReference>
<evidence type="ECO:0000259" key="3">
    <source>
        <dbReference type="PROSITE" id="PS50110"/>
    </source>
</evidence>
<dbReference type="InterPro" id="IPR050595">
    <property type="entry name" value="Bact_response_regulator"/>
</dbReference>
<organism evidence="4 5">
    <name type="scientific">Pedobacter yulinensis</name>
    <dbReference type="NCBI Taxonomy" id="2126353"/>
    <lineage>
        <taxon>Bacteria</taxon>
        <taxon>Pseudomonadati</taxon>
        <taxon>Bacteroidota</taxon>
        <taxon>Sphingobacteriia</taxon>
        <taxon>Sphingobacteriales</taxon>
        <taxon>Sphingobacteriaceae</taxon>
        <taxon>Pedobacter</taxon>
    </lineage>
</organism>
<dbReference type="RefSeq" id="WP_107216680.1">
    <property type="nucleotide sequence ID" value="NZ_KZ686270.1"/>
</dbReference>
<reference evidence="4 5" key="1">
    <citation type="submission" date="2018-03" db="EMBL/GenBank/DDBJ databases">
        <authorList>
            <person name="Keele B.F."/>
        </authorList>
    </citation>
    <scope>NUCLEOTIDE SEQUENCE [LARGE SCALE GENOMIC DNA]</scope>
    <source>
        <strain evidence="4 5">YL28-9</strain>
    </source>
</reference>
<proteinExistence type="predicted"/>
<dbReference type="Pfam" id="PF00072">
    <property type="entry name" value="Response_reg"/>
    <property type="match status" value="1"/>
</dbReference>
<evidence type="ECO:0000256" key="1">
    <source>
        <dbReference type="ARBA" id="ARBA00022553"/>
    </source>
</evidence>
<comment type="caution">
    <text evidence="4">The sequence shown here is derived from an EMBL/GenBank/DDBJ whole genome shotgun (WGS) entry which is preliminary data.</text>
</comment>
<evidence type="ECO:0000256" key="2">
    <source>
        <dbReference type="PROSITE-ProRule" id="PRU00169"/>
    </source>
</evidence>
<evidence type="ECO:0000313" key="5">
    <source>
        <dbReference type="Proteomes" id="UP000240912"/>
    </source>
</evidence>
<keyword evidence="1 2" id="KW-0597">Phosphoprotein</keyword>
<sequence>MEQKRILVIDDDEDVLETIELVLEIGNYEVSTLLSAEQIFERIEEFGPELIILDVVLGKMDGRVICEQLKMDEDTKDIPILMMSGLRDYQYVMNEEHAPNDFLPKPFDINVLLKKIKTLLKQVNEEPEEKFRLN</sequence>